<sequence length="173" mass="19226">MLNVVDDVTRECLAAIPDTSISGRRVARELTTLIERRGKPGMIVSDSGTELTSNAILRWRSEHRIEWHYIAPGKPMQNGFVESFNGRMRDELLNETMFRNLAHARIVITAWATDYNTERPHSALDYRTPADYAQTPTTAIARPAARDESSARRAIAQPAPTGVNTNRAPVAPG</sequence>
<evidence type="ECO:0000259" key="2">
    <source>
        <dbReference type="PROSITE" id="PS50994"/>
    </source>
</evidence>
<dbReference type="GO" id="GO:0015074">
    <property type="term" value="P:DNA integration"/>
    <property type="evidence" value="ECO:0007669"/>
    <property type="project" value="InterPro"/>
</dbReference>
<evidence type="ECO:0000313" key="3">
    <source>
        <dbReference type="EMBL" id="GAD57723.1"/>
    </source>
</evidence>
<dbReference type="eggNOG" id="COG2801">
    <property type="taxonomic scope" value="Bacteria"/>
</dbReference>
<dbReference type="PROSITE" id="PS50994">
    <property type="entry name" value="INTEGRASE"/>
    <property type="match status" value="1"/>
</dbReference>
<gene>
    <name evidence="3" type="ORF">MBELCI_3775</name>
</gene>
<name>U3ASM0_9RHOB</name>
<evidence type="ECO:0000256" key="1">
    <source>
        <dbReference type="SAM" id="MobiDB-lite"/>
    </source>
</evidence>
<organism evidence="3 4">
    <name type="scientific">Limimaricola cinnabarinus LL-001</name>
    <dbReference type="NCBI Taxonomy" id="1337093"/>
    <lineage>
        <taxon>Bacteria</taxon>
        <taxon>Pseudomonadati</taxon>
        <taxon>Pseudomonadota</taxon>
        <taxon>Alphaproteobacteria</taxon>
        <taxon>Rhodobacterales</taxon>
        <taxon>Paracoccaceae</taxon>
        <taxon>Limimaricola</taxon>
    </lineage>
</organism>
<accession>U3ASM0</accession>
<dbReference type="Gene3D" id="3.30.420.10">
    <property type="entry name" value="Ribonuclease H-like superfamily/Ribonuclease H"/>
    <property type="match status" value="1"/>
</dbReference>
<dbReference type="AlphaFoldDB" id="U3ASM0"/>
<dbReference type="Pfam" id="PF13683">
    <property type="entry name" value="rve_3"/>
    <property type="match status" value="1"/>
</dbReference>
<dbReference type="PANTHER" id="PTHR47515">
    <property type="entry name" value="LOW CALCIUM RESPONSE LOCUS PROTEIN T"/>
    <property type="match status" value="1"/>
</dbReference>
<dbReference type="InterPro" id="IPR036397">
    <property type="entry name" value="RNaseH_sf"/>
</dbReference>
<reference evidence="3" key="1">
    <citation type="journal article" date="2013" name="Genome Announc.">
        <title>Draft Genome Sequence of Loktanella cinnabarina LL-001T, Isolated from Deep-Sea Floor Sediment.</title>
        <authorList>
            <person name="Nishi S."/>
            <person name="Tsubouchi T."/>
            <person name="Takaki Y."/>
            <person name="Koyanagi R."/>
            <person name="Satoh N."/>
            <person name="Maruyama T."/>
            <person name="Hatada Y."/>
        </authorList>
    </citation>
    <scope>NUCLEOTIDE SEQUENCE [LARGE SCALE GENOMIC DNA]</scope>
    <source>
        <strain evidence="3">LL-001</strain>
    </source>
</reference>
<dbReference type="STRING" id="1337093.MBELCI_3775"/>
<keyword evidence="4" id="KW-1185">Reference proteome</keyword>
<dbReference type="Proteomes" id="UP000016566">
    <property type="component" value="Unassembled WGS sequence"/>
</dbReference>
<dbReference type="SUPFAM" id="SSF53098">
    <property type="entry name" value="Ribonuclease H-like"/>
    <property type="match status" value="1"/>
</dbReference>
<protein>
    <submittedName>
        <fullName evidence="3">Mobile element protein</fullName>
    </submittedName>
</protein>
<dbReference type="EMBL" id="BATB01000152">
    <property type="protein sequence ID" value="GAD57723.1"/>
    <property type="molecule type" value="Genomic_DNA"/>
</dbReference>
<comment type="caution">
    <text evidence="3">The sequence shown here is derived from an EMBL/GenBank/DDBJ whole genome shotgun (WGS) entry which is preliminary data.</text>
</comment>
<dbReference type="InterPro" id="IPR001584">
    <property type="entry name" value="Integrase_cat-core"/>
</dbReference>
<feature type="domain" description="Integrase catalytic" evidence="2">
    <location>
        <begin position="1"/>
        <end position="137"/>
    </location>
</feature>
<dbReference type="InterPro" id="IPR012337">
    <property type="entry name" value="RNaseH-like_sf"/>
</dbReference>
<proteinExistence type="predicted"/>
<feature type="region of interest" description="Disordered" evidence="1">
    <location>
        <begin position="141"/>
        <end position="173"/>
    </location>
</feature>
<dbReference type="PANTHER" id="PTHR47515:SF1">
    <property type="entry name" value="BLR2054 PROTEIN"/>
    <property type="match status" value="1"/>
</dbReference>
<dbReference type="GO" id="GO:0003676">
    <property type="term" value="F:nucleic acid binding"/>
    <property type="evidence" value="ECO:0007669"/>
    <property type="project" value="InterPro"/>
</dbReference>
<evidence type="ECO:0000313" key="4">
    <source>
        <dbReference type="Proteomes" id="UP000016566"/>
    </source>
</evidence>